<keyword evidence="1" id="KW-0472">Membrane</keyword>
<dbReference type="PANTHER" id="PTHR46663">
    <property type="entry name" value="DIGUANYLATE CYCLASE DGCT-RELATED"/>
    <property type="match status" value="1"/>
</dbReference>
<reference evidence="3 4" key="1">
    <citation type="submission" date="2023-11" db="EMBL/GenBank/DDBJ databases">
        <title>Draft genome of Azohydromonas lata strain H1 (DSM1123), a polyhydroxyalkanoate producer.</title>
        <authorList>
            <person name="Traversa D."/>
            <person name="D'Addabbo P."/>
            <person name="Pazzani C."/>
            <person name="Manzari C."/>
            <person name="Chiara M."/>
            <person name="Scrascia M."/>
        </authorList>
    </citation>
    <scope>NUCLEOTIDE SEQUENCE [LARGE SCALE GENOMIC DNA]</scope>
    <source>
        <strain evidence="3 4">H1</strain>
    </source>
</reference>
<dbReference type="EC" id="2.7.7.65" evidence="3"/>
<keyword evidence="3" id="KW-0548">Nucleotidyltransferase</keyword>
<name>A0ABU5IIJ8_9BURK</name>
<dbReference type="Pfam" id="PF05227">
    <property type="entry name" value="CHASE3"/>
    <property type="match status" value="1"/>
</dbReference>
<dbReference type="Proteomes" id="UP001293718">
    <property type="component" value="Unassembled WGS sequence"/>
</dbReference>
<dbReference type="RefSeq" id="WP_322466546.1">
    <property type="nucleotide sequence ID" value="NZ_JAXOJX010000030.1"/>
</dbReference>
<dbReference type="Gene3D" id="3.30.70.270">
    <property type="match status" value="1"/>
</dbReference>
<feature type="transmembrane region" description="Helical" evidence="1">
    <location>
        <begin position="208"/>
        <end position="225"/>
    </location>
</feature>
<dbReference type="InterPro" id="IPR043128">
    <property type="entry name" value="Rev_trsase/Diguanyl_cyclase"/>
</dbReference>
<dbReference type="GO" id="GO:0052621">
    <property type="term" value="F:diguanylate cyclase activity"/>
    <property type="evidence" value="ECO:0007669"/>
    <property type="project" value="UniProtKB-EC"/>
</dbReference>
<feature type="transmembrane region" description="Helical" evidence="1">
    <location>
        <begin position="32"/>
        <end position="55"/>
    </location>
</feature>
<dbReference type="InterPro" id="IPR000160">
    <property type="entry name" value="GGDEF_dom"/>
</dbReference>
<proteinExistence type="predicted"/>
<keyword evidence="4" id="KW-1185">Reference proteome</keyword>
<dbReference type="InterPro" id="IPR052163">
    <property type="entry name" value="DGC-Regulatory_Protein"/>
</dbReference>
<dbReference type="NCBIfam" id="TIGR00254">
    <property type="entry name" value="GGDEF"/>
    <property type="match status" value="1"/>
</dbReference>
<dbReference type="InterPro" id="IPR029787">
    <property type="entry name" value="Nucleotide_cyclase"/>
</dbReference>
<dbReference type="PANTHER" id="PTHR46663:SF2">
    <property type="entry name" value="GGDEF DOMAIN-CONTAINING PROTEIN"/>
    <property type="match status" value="1"/>
</dbReference>
<gene>
    <name evidence="3" type="ORF">SM757_18005</name>
</gene>
<evidence type="ECO:0000313" key="4">
    <source>
        <dbReference type="Proteomes" id="UP001293718"/>
    </source>
</evidence>
<comment type="caution">
    <text evidence="3">The sequence shown here is derived from an EMBL/GenBank/DDBJ whole genome shotgun (WGS) entry which is preliminary data.</text>
</comment>
<sequence length="417" mass="45389">MYIAFENKRSGACCACLPSVAHMHMLYKIARILRLTQLAALLLVIGLGAALYAVLLQYKAAGQAVDHSHEVLNEIEQVRTNSLRAGVWLRSYGMYASKDMLPRVRKSAASATEAAARLQALTAADALQGPRVQLVMKELDEVMSIYLVSADIAQQQGPETLREMTIAQTRLDITAGLRTVLDQIEMTERDLLAARRTVEEERRGLSEALLLTVGGAFVAIMFWTMRYSGQLIRLGQQEVDQLQDAALLDPLTGLLNRRGLHKWLAKMATKGPGEAGIAVLAFDLDDFKLVNDHYSHDAGDQVLKAITQRLQQQFRSGDAVARVGGDEFIAVLPCVASRQEAAAIARRTCARLCRPIQLAPNVEVCVGASVGVAMLHEDGQDIDALLHAADKRMYMAKGTRKAQASADAAVAEESALA</sequence>
<dbReference type="InterPro" id="IPR007891">
    <property type="entry name" value="CHASE3"/>
</dbReference>
<dbReference type="PROSITE" id="PS50887">
    <property type="entry name" value="GGDEF"/>
    <property type="match status" value="1"/>
</dbReference>
<dbReference type="Pfam" id="PF00990">
    <property type="entry name" value="GGDEF"/>
    <property type="match status" value="1"/>
</dbReference>
<keyword evidence="1" id="KW-0812">Transmembrane</keyword>
<keyword evidence="3" id="KW-0808">Transferase</keyword>
<dbReference type="SUPFAM" id="SSF55073">
    <property type="entry name" value="Nucleotide cyclase"/>
    <property type="match status" value="1"/>
</dbReference>
<evidence type="ECO:0000259" key="2">
    <source>
        <dbReference type="PROSITE" id="PS50887"/>
    </source>
</evidence>
<dbReference type="SMART" id="SM00267">
    <property type="entry name" value="GGDEF"/>
    <property type="match status" value="1"/>
</dbReference>
<organism evidence="3 4">
    <name type="scientific">Azohydromonas lata</name>
    <dbReference type="NCBI Taxonomy" id="45677"/>
    <lineage>
        <taxon>Bacteria</taxon>
        <taxon>Pseudomonadati</taxon>
        <taxon>Pseudomonadota</taxon>
        <taxon>Betaproteobacteria</taxon>
        <taxon>Burkholderiales</taxon>
        <taxon>Sphaerotilaceae</taxon>
        <taxon>Azohydromonas</taxon>
    </lineage>
</organism>
<accession>A0ABU5IIJ8</accession>
<evidence type="ECO:0000313" key="3">
    <source>
        <dbReference type="EMBL" id="MDZ5458475.1"/>
    </source>
</evidence>
<feature type="domain" description="GGDEF" evidence="2">
    <location>
        <begin position="275"/>
        <end position="407"/>
    </location>
</feature>
<protein>
    <submittedName>
        <fullName evidence="3">Diguanylate cyclase</fullName>
        <ecNumber evidence="3">2.7.7.65</ecNumber>
    </submittedName>
</protein>
<dbReference type="EMBL" id="JAXOJX010000030">
    <property type="protein sequence ID" value="MDZ5458475.1"/>
    <property type="molecule type" value="Genomic_DNA"/>
</dbReference>
<dbReference type="CDD" id="cd01949">
    <property type="entry name" value="GGDEF"/>
    <property type="match status" value="1"/>
</dbReference>
<keyword evidence="1" id="KW-1133">Transmembrane helix</keyword>
<evidence type="ECO:0000256" key="1">
    <source>
        <dbReference type="SAM" id="Phobius"/>
    </source>
</evidence>